<dbReference type="PANTHER" id="PTHR42697">
    <property type="entry name" value="ENDONUCLEASE 8"/>
    <property type="match status" value="1"/>
</dbReference>
<protein>
    <recommendedName>
        <fullName evidence="3">DNA-(apurinic or apyrimidinic site) lyase</fullName>
        <ecNumber evidence="3">4.2.99.18</ecNumber>
    </recommendedName>
</protein>
<evidence type="ECO:0000256" key="3">
    <source>
        <dbReference type="ARBA" id="ARBA00012720"/>
    </source>
</evidence>
<evidence type="ECO:0000313" key="17">
    <source>
        <dbReference type="EMBL" id="STD14772.1"/>
    </source>
</evidence>
<dbReference type="FunFam" id="1.10.8.50:FF:000003">
    <property type="entry name" value="Formamidopyrimidine-DNA glycosylase"/>
    <property type="match status" value="1"/>
</dbReference>
<gene>
    <name evidence="17" type="primary">mutM_2</name>
    <name evidence="17" type="ORF">NCTC7915_02158</name>
</gene>
<sequence length="316" mass="35310">MPEGHVIHRMASAYDRAFAGTITRSSSPQGRFSDGAASIDGLELVCAEAVGKHFFAHFGPRTIHVHLGMAGRISVHHTTDATERLGEKITLDPQTTPAFSGETDRPVLGAIRWRLENDTAWADLSGPAICEILDSDGFNKVLKRLGPDPLREDADPDRAWNLVRKSKQPIALLLMDQKIFAGVGNIFRAEALYRAGLDPMLPGLALKKSEFDDLWTDLVQLMRYAVNHGQIDTVRPEHTPEAMNRPPREDPHGGEVYVYRRAEQACYICHTQVRSTVIGNRNLFWCPVCQPLSRRRPAVEARKKLREQSLLGRLAH</sequence>
<keyword evidence="4" id="KW-0479">Metal-binding</keyword>
<dbReference type="EC" id="4.2.99.18" evidence="3"/>
<comment type="similarity">
    <text evidence="2">Belongs to the FPG family.</text>
</comment>
<dbReference type="InterPro" id="IPR015887">
    <property type="entry name" value="DNA_glyclase_Znf_dom_DNA_BS"/>
</dbReference>
<name>A0AA46H1D3_9MICO</name>
<dbReference type="SUPFAM" id="SSF81624">
    <property type="entry name" value="N-terminal domain of MutM-like DNA repair proteins"/>
    <property type="match status" value="1"/>
</dbReference>
<accession>A0AA46H1D3</accession>
<dbReference type="SMART" id="SM00898">
    <property type="entry name" value="Fapy_DNA_glyco"/>
    <property type="match status" value="1"/>
</dbReference>
<evidence type="ECO:0000256" key="7">
    <source>
        <dbReference type="ARBA" id="ARBA00022801"/>
    </source>
</evidence>
<comment type="caution">
    <text evidence="17">The sequence shown here is derived from an EMBL/GenBank/DDBJ whole genome shotgun (WGS) entry which is preliminary data.</text>
</comment>
<dbReference type="PANTHER" id="PTHR42697:SF3">
    <property type="entry name" value="ENDONUCLEASE 8 1"/>
    <property type="match status" value="1"/>
</dbReference>
<evidence type="ECO:0000256" key="13">
    <source>
        <dbReference type="ARBA" id="ARBA00023295"/>
    </source>
</evidence>
<evidence type="ECO:0000259" key="16">
    <source>
        <dbReference type="PROSITE" id="PS51066"/>
    </source>
</evidence>
<keyword evidence="9" id="KW-0238">DNA-binding</keyword>
<dbReference type="Gene3D" id="3.20.190.10">
    <property type="entry name" value="MutM-like, N-terminal"/>
    <property type="match status" value="1"/>
</dbReference>
<dbReference type="PROSITE" id="PS01242">
    <property type="entry name" value="ZF_FPG_1"/>
    <property type="match status" value="1"/>
</dbReference>
<evidence type="ECO:0000256" key="2">
    <source>
        <dbReference type="ARBA" id="ARBA00009409"/>
    </source>
</evidence>
<dbReference type="GO" id="GO:0000703">
    <property type="term" value="F:oxidized pyrimidine nucleobase lesion DNA N-glycosylase activity"/>
    <property type="evidence" value="ECO:0007669"/>
    <property type="project" value="TreeGrafter"/>
</dbReference>
<dbReference type="GO" id="GO:0008270">
    <property type="term" value="F:zinc ion binding"/>
    <property type="evidence" value="ECO:0007669"/>
    <property type="project" value="UniProtKB-KW"/>
</dbReference>
<dbReference type="InterPro" id="IPR035937">
    <property type="entry name" value="FPG_N"/>
</dbReference>
<evidence type="ECO:0000256" key="14">
    <source>
        <dbReference type="ARBA" id="ARBA00044632"/>
    </source>
</evidence>
<evidence type="ECO:0000256" key="5">
    <source>
        <dbReference type="ARBA" id="ARBA00022763"/>
    </source>
</evidence>
<evidence type="ECO:0000256" key="11">
    <source>
        <dbReference type="ARBA" id="ARBA00023239"/>
    </source>
</evidence>
<dbReference type="InterPro" id="IPR000214">
    <property type="entry name" value="Znf_DNA_glyclase/AP_lyase"/>
</dbReference>
<dbReference type="Gene3D" id="1.10.8.50">
    <property type="match status" value="1"/>
</dbReference>
<evidence type="ECO:0000256" key="12">
    <source>
        <dbReference type="ARBA" id="ARBA00023268"/>
    </source>
</evidence>
<dbReference type="GO" id="GO:0008534">
    <property type="term" value="F:oxidized purine nucleobase lesion DNA N-glycosylase activity"/>
    <property type="evidence" value="ECO:0007669"/>
    <property type="project" value="UniProtKB-ARBA"/>
</dbReference>
<keyword evidence="10" id="KW-0234">DNA repair</keyword>
<proteinExistence type="inferred from homology"/>
<evidence type="ECO:0000256" key="4">
    <source>
        <dbReference type="ARBA" id="ARBA00022723"/>
    </source>
</evidence>
<evidence type="ECO:0000256" key="9">
    <source>
        <dbReference type="ARBA" id="ARBA00023125"/>
    </source>
</evidence>
<dbReference type="SUPFAM" id="SSF57716">
    <property type="entry name" value="Glucocorticoid receptor-like (DNA-binding domain)"/>
    <property type="match status" value="1"/>
</dbReference>
<dbReference type="AlphaFoldDB" id="A0AA46H1D3"/>
<comment type="cofactor">
    <cofactor evidence="1">
        <name>Zn(2+)</name>
        <dbReference type="ChEBI" id="CHEBI:29105"/>
    </cofactor>
</comment>
<dbReference type="InterPro" id="IPR012319">
    <property type="entry name" value="FPG_cat"/>
</dbReference>
<dbReference type="Pfam" id="PF06831">
    <property type="entry name" value="H2TH"/>
    <property type="match status" value="1"/>
</dbReference>
<keyword evidence="12" id="KW-0511">Multifunctional enzyme</keyword>
<dbReference type="GO" id="GO:0003690">
    <property type="term" value="F:double-stranded DNA binding"/>
    <property type="evidence" value="ECO:0007669"/>
    <property type="project" value="UniProtKB-ARBA"/>
</dbReference>
<dbReference type="GO" id="GO:0006979">
    <property type="term" value="P:response to oxidative stress"/>
    <property type="evidence" value="ECO:0007669"/>
    <property type="project" value="UniProtKB-ARBA"/>
</dbReference>
<keyword evidence="7 17" id="KW-0378">Hydrolase</keyword>
<dbReference type="CDD" id="cd08970">
    <property type="entry name" value="AcNei1_N"/>
    <property type="match status" value="1"/>
</dbReference>
<keyword evidence="8" id="KW-0862">Zinc</keyword>
<dbReference type="SMART" id="SM01232">
    <property type="entry name" value="H2TH"/>
    <property type="match status" value="1"/>
</dbReference>
<dbReference type="PROSITE" id="PS51066">
    <property type="entry name" value="ZF_FPG_2"/>
    <property type="match status" value="1"/>
</dbReference>
<organism evidence="17 18">
    <name type="scientific">Dermatophilus congolensis</name>
    <dbReference type="NCBI Taxonomy" id="1863"/>
    <lineage>
        <taxon>Bacteria</taxon>
        <taxon>Bacillati</taxon>
        <taxon>Actinomycetota</taxon>
        <taxon>Actinomycetes</taxon>
        <taxon>Micrococcales</taxon>
        <taxon>Dermatophilaceae</taxon>
        <taxon>Dermatophilus</taxon>
    </lineage>
</organism>
<dbReference type="GO" id="GO:0003684">
    <property type="term" value="F:damaged DNA binding"/>
    <property type="evidence" value="ECO:0007669"/>
    <property type="project" value="InterPro"/>
</dbReference>
<keyword evidence="11" id="KW-0456">Lyase</keyword>
<dbReference type="Proteomes" id="UP000254118">
    <property type="component" value="Unassembled WGS sequence"/>
</dbReference>
<keyword evidence="13 17" id="KW-0326">Glycosidase</keyword>
<feature type="domain" description="FPG-type" evidence="16">
    <location>
        <begin position="257"/>
        <end position="291"/>
    </location>
</feature>
<reference evidence="17 18" key="1">
    <citation type="submission" date="2018-06" db="EMBL/GenBank/DDBJ databases">
        <authorList>
            <consortium name="Pathogen Informatics"/>
            <person name="Doyle S."/>
        </authorList>
    </citation>
    <scope>NUCLEOTIDE SEQUENCE [LARGE SCALE GENOMIC DNA]</scope>
    <source>
        <strain evidence="17 18">NCTC7915</strain>
    </source>
</reference>
<comment type="catalytic activity">
    <reaction evidence="14">
        <text>2'-deoxyribonucleotide-(2'-deoxyribose 5'-phosphate)-2'-deoxyribonucleotide-DNA = a 3'-end 2'-deoxyribonucleotide-(2,3-dehydro-2,3-deoxyribose 5'-phosphate)-DNA + a 5'-end 5'-phospho-2'-deoxyribonucleoside-DNA + H(+)</text>
        <dbReference type="Rhea" id="RHEA:66592"/>
        <dbReference type="Rhea" id="RHEA-COMP:13180"/>
        <dbReference type="Rhea" id="RHEA-COMP:16897"/>
        <dbReference type="Rhea" id="RHEA-COMP:17067"/>
        <dbReference type="ChEBI" id="CHEBI:15378"/>
        <dbReference type="ChEBI" id="CHEBI:136412"/>
        <dbReference type="ChEBI" id="CHEBI:157695"/>
        <dbReference type="ChEBI" id="CHEBI:167181"/>
        <dbReference type="EC" id="4.2.99.18"/>
    </reaction>
</comment>
<dbReference type="InterPro" id="IPR010979">
    <property type="entry name" value="Ribosomal_uS13-like_H2TH"/>
</dbReference>
<evidence type="ECO:0000256" key="10">
    <source>
        <dbReference type="ARBA" id="ARBA00023204"/>
    </source>
</evidence>
<evidence type="ECO:0000256" key="15">
    <source>
        <dbReference type="PROSITE-ProRule" id="PRU00391"/>
    </source>
</evidence>
<dbReference type="SUPFAM" id="SSF46946">
    <property type="entry name" value="S13-like H2TH domain"/>
    <property type="match status" value="1"/>
</dbReference>
<dbReference type="GO" id="GO:0006284">
    <property type="term" value="P:base-excision repair"/>
    <property type="evidence" value="ECO:0007669"/>
    <property type="project" value="InterPro"/>
</dbReference>
<dbReference type="Pfam" id="PF01149">
    <property type="entry name" value="Fapy_DNA_glyco"/>
    <property type="match status" value="1"/>
</dbReference>
<dbReference type="InterPro" id="IPR015886">
    <property type="entry name" value="H2TH_FPG"/>
</dbReference>
<evidence type="ECO:0000256" key="8">
    <source>
        <dbReference type="ARBA" id="ARBA00022833"/>
    </source>
</evidence>
<keyword evidence="6 15" id="KW-0863">Zinc-finger</keyword>
<evidence type="ECO:0000256" key="6">
    <source>
        <dbReference type="ARBA" id="ARBA00022771"/>
    </source>
</evidence>
<dbReference type="EMBL" id="UFYA01000001">
    <property type="protein sequence ID" value="STD14772.1"/>
    <property type="molecule type" value="Genomic_DNA"/>
</dbReference>
<dbReference type="GO" id="GO:0140078">
    <property type="term" value="F:class I DNA-(apurinic or apyrimidinic site) endonuclease activity"/>
    <property type="evidence" value="ECO:0007669"/>
    <property type="project" value="UniProtKB-EC"/>
</dbReference>
<evidence type="ECO:0000313" key="18">
    <source>
        <dbReference type="Proteomes" id="UP000254118"/>
    </source>
</evidence>
<dbReference type="RefSeq" id="WP_115031933.1">
    <property type="nucleotide sequence ID" value="NZ_JAAFNO010000001.1"/>
</dbReference>
<keyword evidence="5" id="KW-0227">DNA damage</keyword>
<evidence type="ECO:0000256" key="1">
    <source>
        <dbReference type="ARBA" id="ARBA00001947"/>
    </source>
</evidence>